<sequence>MKPKLEYDAAADAAYIRFSTEPVLETEEASKGIMLDYDRDGRIVGLEVPNESTNLPAAALEDAA</sequence>
<dbReference type="EMBL" id="VFYP01000001">
    <property type="protein sequence ID" value="TPP11557.1"/>
    <property type="molecule type" value="Genomic_DNA"/>
</dbReference>
<accession>A0A504UCX1</accession>
<dbReference type="Proteomes" id="UP000316429">
    <property type="component" value="Unassembled WGS sequence"/>
</dbReference>
<proteinExistence type="predicted"/>
<reference evidence="1 2" key="1">
    <citation type="submission" date="2019-06" db="EMBL/GenBank/DDBJ databases">
        <title>Rhizobium sp. CL12 isolated from roots of soybean.</title>
        <authorList>
            <person name="Wang C."/>
        </authorList>
    </citation>
    <scope>NUCLEOTIDE SEQUENCE [LARGE SCALE GENOMIC DNA]</scope>
    <source>
        <strain evidence="1 2">CL12</strain>
    </source>
</reference>
<protein>
    <submittedName>
        <fullName evidence="1">DUF2283 domain-containing protein</fullName>
    </submittedName>
</protein>
<organism evidence="1 2">
    <name type="scientific">Rhizobium glycinendophyticum</name>
    <dbReference type="NCBI Taxonomy" id="2589807"/>
    <lineage>
        <taxon>Bacteria</taxon>
        <taxon>Pseudomonadati</taxon>
        <taxon>Pseudomonadota</taxon>
        <taxon>Alphaproteobacteria</taxon>
        <taxon>Hyphomicrobiales</taxon>
        <taxon>Rhizobiaceae</taxon>
        <taxon>Rhizobium/Agrobacterium group</taxon>
        <taxon>Rhizobium</taxon>
    </lineage>
</organism>
<evidence type="ECO:0000313" key="1">
    <source>
        <dbReference type="EMBL" id="TPP11557.1"/>
    </source>
</evidence>
<dbReference type="AlphaFoldDB" id="A0A504UCX1"/>
<dbReference type="RefSeq" id="WP_140828288.1">
    <property type="nucleotide sequence ID" value="NZ_VFYP01000001.1"/>
</dbReference>
<dbReference type="InterPro" id="IPR019270">
    <property type="entry name" value="DUF2283"/>
</dbReference>
<name>A0A504UCX1_9HYPH</name>
<keyword evidence="2" id="KW-1185">Reference proteome</keyword>
<evidence type="ECO:0000313" key="2">
    <source>
        <dbReference type="Proteomes" id="UP000316429"/>
    </source>
</evidence>
<dbReference type="OrthoDB" id="9799670at2"/>
<gene>
    <name evidence="1" type="ORF">FJQ55_12365</name>
</gene>
<comment type="caution">
    <text evidence="1">The sequence shown here is derived from an EMBL/GenBank/DDBJ whole genome shotgun (WGS) entry which is preliminary data.</text>
</comment>
<dbReference type="Pfam" id="PF10049">
    <property type="entry name" value="DUF2283"/>
    <property type="match status" value="1"/>
</dbReference>